<dbReference type="InterPro" id="IPR006342">
    <property type="entry name" value="FkbM_mtfrase"/>
</dbReference>
<dbReference type="EMBL" id="PHHF01000065">
    <property type="protein sequence ID" value="PTD18274.1"/>
    <property type="molecule type" value="Genomic_DNA"/>
</dbReference>
<dbReference type="PANTHER" id="PTHR36973">
    <property type="entry name" value="SLL1456 PROTEIN-RELATED"/>
    <property type="match status" value="1"/>
</dbReference>
<dbReference type="SUPFAM" id="SSF53335">
    <property type="entry name" value="S-adenosyl-L-methionine-dependent methyltransferases"/>
    <property type="match status" value="1"/>
</dbReference>
<evidence type="ECO:0000313" key="3">
    <source>
        <dbReference type="Proteomes" id="UP000241206"/>
    </source>
</evidence>
<organism evidence="2 3">
    <name type="scientific">Edaphosphingomonas fennica</name>
    <dbReference type="NCBI Taxonomy" id="114404"/>
    <lineage>
        <taxon>Bacteria</taxon>
        <taxon>Pseudomonadati</taxon>
        <taxon>Pseudomonadota</taxon>
        <taxon>Alphaproteobacteria</taxon>
        <taxon>Sphingomonadales</taxon>
        <taxon>Rhizorhabdaceae</taxon>
        <taxon>Edaphosphingomonas</taxon>
    </lineage>
</organism>
<dbReference type="Pfam" id="PF05050">
    <property type="entry name" value="Methyltransf_21"/>
    <property type="match status" value="1"/>
</dbReference>
<evidence type="ECO:0000313" key="2">
    <source>
        <dbReference type="EMBL" id="PTD18274.1"/>
    </source>
</evidence>
<dbReference type="GO" id="GO:0032259">
    <property type="term" value="P:methylation"/>
    <property type="evidence" value="ECO:0007669"/>
    <property type="project" value="UniProtKB-KW"/>
</dbReference>
<gene>
    <name evidence="2" type="ORF">CV103_15280</name>
</gene>
<feature type="domain" description="Methyltransferase FkbM" evidence="1">
    <location>
        <begin position="75"/>
        <end position="244"/>
    </location>
</feature>
<sequence>MNYRPPLRIVRMGRCVLFRKPWPGKPMLKRIAASLGHRAIAAGAHVPDVASFRAFDQQARTMRLIRKLDINLVLDVGANRGFWSQHLRQSGYTGAIMTFEPLAANAPAIAAKRNGDPNWHAMACALGKEDGTADFNMIVTGEDDETVLSSFLPLKGKGSRTQVETVEVKRLDGFLPMIREIVPDARIFLKMDTQGFDANVVAGAGALIDQVRLLQSEVSVVPLYEGMVHYTDSLSEYEKLGFRLADLFVVNRMPDGTVLEYDCLMMRG</sequence>
<proteinExistence type="predicted"/>
<dbReference type="Proteomes" id="UP000241206">
    <property type="component" value="Unassembled WGS sequence"/>
</dbReference>
<dbReference type="NCBIfam" id="TIGR01444">
    <property type="entry name" value="fkbM_fam"/>
    <property type="match status" value="1"/>
</dbReference>
<dbReference type="AlphaFoldDB" id="A0A2T4HR50"/>
<dbReference type="PANTHER" id="PTHR36973:SF4">
    <property type="entry name" value="NODULATION PROTEIN"/>
    <property type="match status" value="1"/>
</dbReference>
<name>A0A2T4HR50_9SPHN</name>
<dbReference type="InterPro" id="IPR053188">
    <property type="entry name" value="FkbM_Methyltransferase"/>
</dbReference>
<evidence type="ECO:0000259" key="1">
    <source>
        <dbReference type="Pfam" id="PF05050"/>
    </source>
</evidence>
<comment type="caution">
    <text evidence="2">The sequence shown here is derived from an EMBL/GenBank/DDBJ whole genome shotgun (WGS) entry which is preliminary data.</text>
</comment>
<dbReference type="InterPro" id="IPR029063">
    <property type="entry name" value="SAM-dependent_MTases_sf"/>
</dbReference>
<dbReference type="GO" id="GO:0008171">
    <property type="term" value="F:O-methyltransferase activity"/>
    <property type="evidence" value="ECO:0007669"/>
    <property type="project" value="TreeGrafter"/>
</dbReference>
<keyword evidence="2" id="KW-0808">Transferase</keyword>
<keyword evidence="2" id="KW-0489">Methyltransferase</keyword>
<accession>A0A2T4HR50</accession>
<reference evidence="2 3" key="1">
    <citation type="submission" date="2017-11" db="EMBL/GenBank/DDBJ databases">
        <title>Sphingomonas oleivorans sp. nov., isolated from oil-contaminated soil.</title>
        <authorList>
            <person name="Wang L."/>
            <person name="Chen L."/>
        </authorList>
    </citation>
    <scope>NUCLEOTIDE SEQUENCE [LARGE SCALE GENOMIC DNA]</scope>
    <source>
        <strain evidence="2 3">K101</strain>
    </source>
</reference>
<keyword evidence="3" id="KW-1185">Reference proteome</keyword>
<dbReference type="Gene3D" id="3.40.50.150">
    <property type="entry name" value="Vaccinia Virus protein VP39"/>
    <property type="match status" value="1"/>
</dbReference>
<protein>
    <submittedName>
        <fullName evidence="2">FkbM family methyltransferase</fullName>
    </submittedName>
</protein>